<evidence type="ECO:0000256" key="1">
    <source>
        <dbReference type="HAMAP-Rule" id="MF_01187"/>
    </source>
</evidence>
<reference evidence="2" key="2">
    <citation type="submission" date="2020-09" db="EMBL/GenBank/DDBJ databases">
        <authorList>
            <person name="Sun Q."/>
            <person name="Zhou Y."/>
        </authorList>
    </citation>
    <scope>NUCLEOTIDE SEQUENCE</scope>
    <source>
        <strain evidence="2">CGMCC 1.12827</strain>
    </source>
</reference>
<protein>
    <recommendedName>
        <fullName evidence="1">UPF0434 protein GCM10011489_32860</fullName>
    </recommendedName>
</protein>
<accession>A0A916TF96</accession>
<dbReference type="RefSeq" id="WP_188587805.1">
    <property type="nucleotide sequence ID" value="NZ_BMGC01000032.1"/>
</dbReference>
<evidence type="ECO:0000313" key="3">
    <source>
        <dbReference type="Proteomes" id="UP000621454"/>
    </source>
</evidence>
<sequence length="77" mass="8586">MSQVDGQQLDERLRELLVCPQDLGPLLYVGDQLYNPRLRVAYRVDADGIPVMLINEARPVDDSEHDALLARAAATKP</sequence>
<organism evidence="2 3">
    <name type="scientific">Gordonia jinhuaensis</name>
    <dbReference type="NCBI Taxonomy" id="1517702"/>
    <lineage>
        <taxon>Bacteria</taxon>
        <taxon>Bacillati</taxon>
        <taxon>Actinomycetota</taxon>
        <taxon>Actinomycetes</taxon>
        <taxon>Mycobacteriales</taxon>
        <taxon>Gordoniaceae</taxon>
        <taxon>Gordonia</taxon>
    </lineage>
</organism>
<proteinExistence type="inferred from homology"/>
<dbReference type="AlphaFoldDB" id="A0A916TF96"/>
<evidence type="ECO:0000313" key="2">
    <source>
        <dbReference type="EMBL" id="GGB42762.1"/>
    </source>
</evidence>
<dbReference type="EMBL" id="BMGC01000032">
    <property type="protein sequence ID" value="GGB42762.1"/>
    <property type="molecule type" value="Genomic_DNA"/>
</dbReference>
<gene>
    <name evidence="2" type="ORF">GCM10011489_32860</name>
</gene>
<keyword evidence="3" id="KW-1185">Reference proteome</keyword>
<dbReference type="Proteomes" id="UP000621454">
    <property type="component" value="Unassembled WGS sequence"/>
</dbReference>
<comment type="caution">
    <text evidence="2">The sequence shown here is derived from an EMBL/GenBank/DDBJ whole genome shotgun (WGS) entry which is preliminary data.</text>
</comment>
<dbReference type="InterPro" id="IPR005651">
    <property type="entry name" value="Trm112-like"/>
</dbReference>
<dbReference type="HAMAP" id="MF_01187">
    <property type="entry name" value="UPF0434"/>
    <property type="match status" value="1"/>
</dbReference>
<comment type="similarity">
    <text evidence="1">Belongs to the UPF0434 family.</text>
</comment>
<dbReference type="SUPFAM" id="SSF158997">
    <property type="entry name" value="Trm112p-like"/>
    <property type="match status" value="1"/>
</dbReference>
<dbReference type="Gene3D" id="2.20.25.10">
    <property type="match status" value="1"/>
</dbReference>
<name>A0A916TF96_9ACTN</name>
<reference evidence="2" key="1">
    <citation type="journal article" date="2014" name="Int. J. Syst. Evol. Microbiol.">
        <title>Complete genome sequence of Corynebacterium casei LMG S-19264T (=DSM 44701T), isolated from a smear-ripened cheese.</title>
        <authorList>
            <consortium name="US DOE Joint Genome Institute (JGI-PGF)"/>
            <person name="Walter F."/>
            <person name="Albersmeier A."/>
            <person name="Kalinowski J."/>
            <person name="Ruckert C."/>
        </authorList>
    </citation>
    <scope>NUCLEOTIDE SEQUENCE</scope>
    <source>
        <strain evidence="2">CGMCC 1.12827</strain>
    </source>
</reference>
<dbReference type="Pfam" id="PF03966">
    <property type="entry name" value="Trm112p"/>
    <property type="match status" value="1"/>
</dbReference>